<keyword evidence="1" id="KW-0472">Membrane</keyword>
<feature type="transmembrane region" description="Helical" evidence="1">
    <location>
        <begin position="140"/>
        <end position="163"/>
    </location>
</feature>
<dbReference type="RefSeq" id="WP_101554880.1">
    <property type="nucleotide sequence ID" value="NZ_FXYY01000010.1"/>
</dbReference>
<keyword evidence="1" id="KW-1133">Transmembrane helix</keyword>
<keyword evidence="1" id="KW-0812">Transmembrane</keyword>
<sequence>MTQINQKTIDNAVATLVSAESERAKIDTVYAKSMRDADNAYAKAKQRAKHEYDSAGANVANTLGVQVDGARAAAEQLAGQEIGGFEYECQQRGIIGSDFGGTPRTMQELAEEIGQLKKSWEHIDELNALEMALRAESKPWLLWGWLGLTGVGTVAMVVFASLAN</sequence>
<evidence type="ECO:0000256" key="1">
    <source>
        <dbReference type="SAM" id="Phobius"/>
    </source>
</evidence>
<name>A0A2H1JAI4_BRELN</name>
<accession>A0A2H1JAI4</accession>
<dbReference type="AlphaFoldDB" id="A0A2H1JAI4"/>
<protein>
    <submittedName>
        <fullName evidence="2">Uncharacterized protein</fullName>
    </submittedName>
</protein>
<organism evidence="2 3">
    <name type="scientific">Brevibacterium linens ATCC 9172</name>
    <dbReference type="NCBI Taxonomy" id="1255617"/>
    <lineage>
        <taxon>Bacteria</taxon>
        <taxon>Bacillati</taxon>
        <taxon>Actinomycetota</taxon>
        <taxon>Actinomycetes</taxon>
        <taxon>Micrococcales</taxon>
        <taxon>Brevibacteriaceae</taxon>
        <taxon>Brevibacterium</taxon>
    </lineage>
</organism>
<evidence type="ECO:0000313" key="2">
    <source>
        <dbReference type="EMBL" id="SMX84374.1"/>
    </source>
</evidence>
<evidence type="ECO:0000313" key="3">
    <source>
        <dbReference type="Proteomes" id="UP000234641"/>
    </source>
</evidence>
<dbReference type="EMBL" id="FXYY01000010">
    <property type="protein sequence ID" value="SMX84374.1"/>
    <property type="molecule type" value="Genomic_DNA"/>
</dbReference>
<reference evidence="2 3" key="1">
    <citation type="submission" date="2017-03" db="EMBL/GenBank/DDBJ databases">
        <authorList>
            <person name="Afonso C.L."/>
            <person name="Miller P.J."/>
            <person name="Scott M.A."/>
            <person name="Spackman E."/>
            <person name="Goraichik I."/>
            <person name="Dimitrov K.M."/>
            <person name="Suarez D.L."/>
            <person name="Swayne D.E."/>
        </authorList>
    </citation>
    <scope>NUCLEOTIDE SEQUENCE [LARGE SCALE GENOMIC DNA]</scope>
    <source>
        <strain evidence="2 3">ATCC 9172</strain>
    </source>
</reference>
<dbReference type="Proteomes" id="UP000234641">
    <property type="component" value="Unassembled WGS sequence"/>
</dbReference>
<proteinExistence type="predicted"/>
<gene>
    <name evidence="2" type="ORF">BLIN9172_01934</name>
</gene>